<dbReference type="VEuPathDB" id="FungiDB:A9K55_002513"/>
<dbReference type="PANTHER" id="PTHR14742:SF3">
    <property type="entry name" value="RIBONUCLEASE MRP PROTEIN SUBUNIT SNM1"/>
    <property type="match status" value="1"/>
</dbReference>
<accession>A0A2H4S8T1</accession>
<gene>
    <name evidence="2" type="ORF">A9K55_002513</name>
</gene>
<dbReference type="Proteomes" id="UP000323067">
    <property type="component" value="Chromosome iv"/>
</dbReference>
<evidence type="ECO:0000313" key="2">
    <source>
        <dbReference type="EMBL" id="ATY59513.1"/>
    </source>
</evidence>
<dbReference type="OrthoDB" id="438080at2759"/>
<dbReference type="GO" id="GO:0008033">
    <property type="term" value="P:tRNA processing"/>
    <property type="evidence" value="ECO:0007669"/>
    <property type="project" value="TreeGrafter"/>
</dbReference>
<sequence length="181" mass="19214">MAAVDPLSRANFLSDAAHLLRDAAPETSAHLMSECADHISRQGSSFSDIYRQHVCTACGHIMIPGQATELKLEAQKVSRKKGLSRKGGVSPATPTGPCKTLTCGHCKSTTRIRLPAPEKVNRSKAPKILAASISRPAVEKPKSTTNASSKKRAKNRKAGLQALLSSQQKPSGGLSLASFMK</sequence>
<dbReference type="InterPro" id="IPR007175">
    <property type="entry name" value="Rpr2/Snm1/Rpp21"/>
</dbReference>
<dbReference type="EMBL" id="CP023322">
    <property type="protein sequence ID" value="ATY59513.1"/>
    <property type="molecule type" value="Genomic_DNA"/>
</dbReference>
<proteinExistence type="predicted"/>
<evidence type="ECO:0000313" key="3">
    <source>
        <dbReference type="Proteomes" id="UP000323067"/>
    </source>
</evidence>
<protein>
    <submittedName>
        <fullName evidence="2">RNAse P Rpr2 Rpp21 SNM1 subunit domain-containing</fullName>
    </submittedName>
</protein>
<evidence type="ECO:0000256" key="1">
    <source>
        <dbReference type="SAM" id="MobiDB-lite"/>
    </source>
</evidence>
<dbReference type="PANTHER" id="PTHR14742">
    <property type="entry name" value="RIBONUCLEASE P SUBUNIT P21"/>
    <property type="match status" value="1"/>
</dbReference>
<reference evidence="2 3" key="1">
    <citation type="journal article" date="2017" name="BMC Genomics">
        <title>Chromosome level assembly and secondary metabolite potential of the parasitic fungus Cordyceps militaris.</title>
        <authorList>
            <person name="Kramer G.J."/>
            <person name="Nodwell J.R."/>
        </authorList>
    </citation>
    <scope>NUCLEOTIDE SEQUENCE [LARGE SCALE GENOMIC DNA]</scope>
    <source>
        <strain evidence="2 3">ATCC 34164</strain>
    </source>
</reference>
<name>A0A2H4S8T1_CORMI</name>
<feature type="region of interest" description="Disordered" evidence="1">
    <location>
        <begin position="114"/>
        <end position="181"/>
    </location>
</feature>
<dbReference type="Pfam" id="PF04032">
    <property type="entry name" value="Rpr2"/>
    <property type="match status" value="1"/>
</dbReference>
<organism evidence="2 3">
    <name type="scientific">Cordyceps militaris</name>
    <name type="common">Caterpillar fungus</name>
    <name type="synonym">Clavaria militaris</name>
    <dbReference type="NCBI Taxonomy" id="73501"/>
    <lineage>
        <taxon>Eukaryota</taxon>
        <taxon>Fungi</taxon>
        <taxon>Dikarya</taxon>
        <taxon>Ascomycota</taxon>
        <taxon>Pezizomycotina</taxon>
        <taxon>Sordariomycetes</taxon>
        <taxon>Hypocreomycetidae</taxon>
        <taxon>Hypocreales</taxon>
        <taxon>Cordycipitaceae</taxon>
        <taxon>Cordyceps</taxon>
    </lineage>
</organism>
<dbReference type="GO" id="GO:0005655">
    <property type="term" value="C:nucleolar ribonuclease P complex"/>
    <property type="evidence" value="ECO:0007669"/>
    <property type="project" value="TreeGrafter"/>
</dbReference>
<dbReference type="AlphaFoldDB" id="A0A2H4S8T1"/>